<evidence type="ECO:0000259" key="6">
    <source>
        <dbReference type="PROSITE" id="PS51007"/>
    </source>
</evidence>
<keyword evidence="3 4" id="KW-0408">Iron</keyword>
<keyword evidence="5" id="KW-0732">Signal</keyword>
<evidence type="ECO:0000256" key="4">
    <source>
        <dbReference type="PROSITE-ProRule" id="PRU00433"/>
    </source>
</evidence>
<evidence type="ECO:0000313" key="7">
    <source>
        <dbReference type="EMBL" id="KMO44183.1"/>
    </source>
</evidence>
<dbReference type="GO" id="GO:0020037">
    <property type="term" value="F:heme binding"/>
    <property type="evidence" value="ECO:0007669"/>
    <property type="project" value="InterPro"/>
</dbReference>
<accession>A0A0J6TET7</accession>
<dbReference type="GO" id="GO:0009055">
    <property type="term" value="F:electron transfer activity"/>
    <property type="evidence" value="ECO:0007669"/>
    <property type="project" value="InterPro"/>
</dbReference>
<evidence type="ECO:0000256" key="1">
    <source>
        <dbReference type="ARBA" id="ARBA00022617"/>
    </source>
</evidence>
<gene>
    <name evidence="7" type="ORF">VQ03_04455</name>
</gene>
<reference evidence="7 8" key="1">
    <citation type="submission" date="2015-03" db="EMBL/GenBank/DDBJ databases">
        <title>Genome sequencing of Methylobacterium tarhaniae DSM 25844.</title>
        <authorList>
            <person name="Chaudhry V."/>
            <person name="Patil P.B."/>
        </authorList>
    </citation>
    <scope>NUCLEOTIDE SEQUENCE [LARGE SCALE GENOMIC DNA]</scope>
    <source>
        <strain evidence="7 8">DSM 25844</strain>
    </source>
</reference>
<organism evidence="7 8">
    <name type="scientific">Methylobacterium tarhaniae</name>
    <dbReference type="NCBI Taxonomy" id="1187852"/>
    <lineage>
        <taxon>Bacteria</taxon>
        <taxon>Pseudomonadati</taxon>
        <taxon>Pseudomonadota</taxon>
        <taxon>Alphaproteobacteria</taxon>
        <taxon>Hyphomicrobiales</taxon>
        <taxon>Methylobacteriaceae</taxon>
        <taxon>Methylobacterium</taxon>
    </lineage>
</organism>
<dbReference type="OrthoDB" id="9794982at2"/>
<dbReference type="Gene3D" id="1.10.760.10">
    <property type="entry name" value="Cytochrome c-like domain"/>
    <property type="match status" value="1"/>
</dbReference>
<feature type="domain" description="Cytochrome c" evidence="6">
    <location>
        <begin position="44"/>
        <end position="133"/>
    </location>
</feature>
<evidence type="ECO:0000313" key="8">
    <source>
        <dbReference type="Proteomes" id="UP000036449"/>
    </source>
</evidence>
<dbReference type="PATRIC" id="fig|1187852.3.peg.3573"/>
<dbReference type="PROSITE" id="PS51007">
    <property type="entry name" value="CYTC"/>
    <property type="match status" value="1"/>
</dbReference>
<evidence type="ECO:0000256" key="3">
    <source>
        <dbReference type="ARBA" id="ARBA00023004"/>
    </source>
</evidence>
<feature type="chain" id="PRO_5005282594" evidence="5">
    <location>
        <begin position="20"/>
        <end position="133"/>
    </location>
</feature>
<dbReference type="GO" id="GO:0046872">
    <property type="term" value="F:metal ion binding"/>
    <property type="evidence" value="ECO:0007669"/>
    <property type="project" value="UniProtKB-KW"/>
</dbReference>
<dbReference type="Pfam" id="PF00034">
    <property type="entry name" value="Cytochrom_C"/>
    <property type="match status" value="1"/>
</dbReference>
<evidence type="ECO:0000256" key="2">
    <source>
        <dbReference type="ARBA" id="ARBA00022723"/>
    </source>
</evidence>
<dbReference type="SUPFAM" id="SSF46626">
    <property type="entry name" value="Cytochrome c"/>
    <property type="match status" value="1"/>
</dbReference>
<dbReference type="InterPro" id="IPR009056">
    <property type="entry name" value="Cyt_c-like_dom"/>
</dbReference>
<dbReference type="Proteomes" id="UP000036449">
    <property type="component" value="Unassembled WGS sequence"/>
</dbReference>
<protein>
    <submittedName>
        <fullName evidence="7">Cytochrome C</fullName>
    </submittedName>
</protein>
<dbReference type="RefSeq" id="WP_048449647.1">
    <property type="nucleotide sequence ID" value="NZ_LABZ01000025.1"/>
</dbReference>
<keyword evidence="1 4" id="KW-0349">Heme</keyword>
<comment type="caution">
    <text evidence="7">The sequence shown here is derived from an EMBL/GenBank/DDBJ whole genome shotgun (WGS) entry which is preliminary data.</text>
</comment>
<feature type="signal peptide" evidence="5">
    <location>
        <begin position="1"/>
        <end position="19"/>
    </location>
</feature>
<evidence type="ECO:0000256" key="5">
    <source>
        <dbReference type="SAM" id="SignalP"/>
    </source>
</evidence>
<sequence length="133" mass="13986">MRRKAILLLAAVAALTAAGGGVLHRGAQARQRTDLARRLTGGEPDRAAGPMIAYGCAGCHEIPDLAGPRGRIGPPLRGLAERVYLGGVLPNTPDNLVRWIVDPKAASPRTAMPVTGISEAQARDVAAYLYARR</sequence>
<keyword evidence="8" id="KW-1185">Reference proteome</keyword>
<keyword evidence="2 4" id="KW-0479">Metal-binding</keyword>
<dbReference type="InterPro" id="IPR036909">
    <property type="entry name" value="Cyt_c-like_dom_sf"/>
</dbReference>
<dbReference type="AlphaFoldDB" id="A0A0J6TET7"/>
<name>A0A0J6TET7_9HYPH</name>
<dbReference type="EMBL" id="LABZ01000025">
    <property type="protein sequence ID" value="KMO44183.1"/>
    <property type="molecule type" value="Genomic_DNA"/>
</dbReference>
<proteinExistence type="predicted"/>